<proteinExistence type="predicted"/>
<reference evidence="1" key="1">
    <citation type="journal article" date="2020" name="Stud. Mycol.">
        <title>101 Dothideomycetes genomes: a test case for predicting lifestyles and emergence of pathogens.</title>
        <authorList>
            <person name="Haridas S."/>
            <person name="Albert R."/>
            <person name="Binder M."/>
            <person name="Bloem J."/>
            <person name="Labutti K."/>
            <person name="Salamov A."/>
            <person name="Andreopoulos B."/>
            <person name="Baker S."/>
            <person name="Barry K."/>
            <person name="Bills G."/>
            <person name="Bluhm B."/>
            <person name="Cannon C."/>
            <person name="Castanera R."/>
            <person name="Culley D."/>
            <person name="Daum C."/>
            <person name="Ezra D."/>
            <person name="Gonzalez J."/>
            <person name="Henrissat B."/>
            <person name="Kuo A."/>
            <person name="Liang C."/>
            <person name="Lipzen A."/>
            <person name="Lutzoni F."/>
            <person name="Magnuson J."/>
            <person name="Mondo S."/>
            <person name="Nolan M."/>
            <person name="Ohm R."/>
            <person name="Pangilinan J."/>
            <person name="Park H.-J."/>
            <person name="Ramirez L."/>
            <person name="Alfaro M."/>
            <person name="Sun H."/>
            <person name="Tritt A."/>
            <person name="Yoshinaga Y."/>
            <person name="Zwiers L.-H."/>
            <person name="Turgeon B."/>
            <person name="Goodwin S."/>
            <person name="Spatafora J."/>
            <person name="Crous P."/>
            <person name="Grigoriev I."/>
        </authorList>
    </citation>
    <scope>NUCLEOTIDE SEQUENCE</scope>
    <source>
        <strain evidence="1">CBS 207.26</strain>
    </source>
</reference>
<sequence length="188" mass="21196">MRGIRFLPIRKLCIHRRPDATACIVNVSVLPEIGSSIWSLRNLFPNSKYSRPQASTYRGNSSTSAYLRKLKPSVMSPTRRHSLSSCCSIFKSPVNTVPTGHSDRVLLNYSTPEISCSVVAVRRHVAAQPLDWRCRFGRGLHERSLTFRIARQARGKVSWVAESALWAVRAPGLQNMLEMNVGLMLRDF</sequence>
<name>A0A6A6EFF2_9PEZI</name>
<keyword evidence="2" id="KW-1185">Reference proteome</keyword>
<evidence type="ECO:0000313" key="2">
    <source>
        <dbReference type="Proteomes" id="UP000800200"/>
    </source>
</evidence>
<gene>
    <name evidence="1" type="ORF">K469DRAFT_392464</name>
</gene>
<accession>A0A6A6EFF2</accession>
<dbReference type="AlphaFoldDB" id="A0A6A6EFF2"/>
<organism evidence="1 2">
    <name type="scientific">Zopfia rhizophila CBS 207.26</name>
    <dbReference type="NCBI Taxonomy" id="1314779"/>
    <lineage>
        <taxon>Eukaryota</taxon>
        <taxon>Fungi</taxon>
        <taxon>Dikarya</taxon>
        <taxon>Ascomycota</taxon>
        <taxon>Pezizomycotina</taxon>
        <taxon>Dothideomycetes</taxon>
        <taxon>Dothideomycetes incertae sedis</taxon>
        <taxon>Zopfiaceae</taxon>
        <taxon>Zopfia</taxon>
    </lineage>
</organism>
<evidence type="ECO:0000313" key="1">
    <source>
        <dbReference type="EMBL" id="KAF2190777.1"/>
    </source>
</evidence>
<protein>
    <submittedName>
        <fullName evidence="1">Uncharacterized protein</fullName>
    </submittedName>
</protein>
<dbReference type="Proteomes" id="UP000800200">
    <property type="component" value="Unassembled WGS sequence"/>
</dbReference>
<dbReference type="EMBL" id="ML994618">
    <property type="protein sequence ID" value="KAF2190777.1"/>
    <property type="molecule type" value="Genomic_DNA"/>
</dbReference>